<keyword evidence="8 10" id="KW-0472">Membrane</keyword>
<keyword evidence="4 10" id="KW-0812">Transmembrane</keyword>
<dbReference type="PANTHER" id="PTHR16228:SF7">
    <property type="entry name" value="SLC41A_MGTE INTEGRAL MEMBRANE DOMAIN-CONTAINING PROTEIN"/>
    <property type="match status" value="1"/>
</dbReference>
<dbReference type="GO" id="GO:0008324">
    <property type="term" value="F:monoatomic cation transmembrane transporter activity"/>
    <property type="evidence" value="ECO:0007669"/>
    <property type="project" value="InterPro"/>
</dbReference>
<dbReference type="InterPro" id="IPR036739">
    <property type="entry name" value="SLC41_membr_dom_sf"/>
</dbReference>
<feature type="transmembrane region" description="Helical" evidence="10">
    <location>
        <begin position="460"/>
        <end position="478"/>
    </location>
</feature>
<keyword evidence="5" id="KW-0460">Magnesium</keyword>
<feature type="domain" description="SLC41A/MgtE integral membrane" evidence="11">
    <location>
        <begin position="495"/>
        <end position="620"/>
    </location>
</feature>
<proteinExistence type="inferred from homology"/>
<dbReference type="Proteomes" id="UP001164286">
    <property type="component" value="Unassembled WGS sequence"/>
</dbReference>
<evidence type="ECO:0000256" key="6">
    <source>
        <dbReference type="ARBA" id="ARBA00022989"/>
    </source>
</evidence>
<evidence type="ECO:0000256" key="7">
    <source>
        <dbReference type="ARBA" id="ARBA00023065"/>
    </source>
</evidence>
<evidence type="ECO:0000256" key="9">
    <source>
        <dbReference type="SAM" id="MobiDB-lite"/>
    </source>
</evidence>
<dbReference type="Gene3D" id="1.10.357.20">
    <property type="entry name" value="SLC41 divalent cation transporters, integral membrane domain"/>
    <property type="match status" value="2"/>
</dbReference>
<dbReference type="Pfam" id="PF01769">
    <property type="entry name" value="MgtE"/>
    <property type="match status" value="2"/>
</dbReference>
<dbReference type="InterPro" id="IPR045349">
    <property type="entry name" value="SLC41A1-3"/>
</dbReference>
<evidence type="ECO:0000256" key="1">
    <source>
        <dbReference type="ARBA" id="ARBA00004141"/>
    </source>
</evidence>
<evidence type="ECO:0000259" key="11">
    <source>
        <dbReference type="Pfam" id="PF01769"/>
    </source>
</evidence>
<dbReference type="RefSeq" id="XP_052946149.1">
    <property type="nucleotide sequence ID" value="XM_053089565.1"/>
</dbReference>
<dbReference type="GeneID" id="77728770"/>
<feature type="transmembrane region" description="Helical" evidence="10">
    <location>
        <begin position="287"/>
        <end position="315"/>
    </location>
</feature>
<evidence type="ECO:0000256" key="10">
    <source>
        <dbReference type="SAM" id="Phobius"/>
    </source>
</evidence>
<accession>A0AA38LT27</accession>
<evidence type="ECO:0000313" key="12">
    <source>
        <dbReference type="EMBL" id="KAI9636372.1"/>
    </source>
</evidence>
<keyword evidence="6 10" id="KW-1133">Transmembrane helix</keyword>
<organism evidence="12 13">
    <name type="scientific">Dioszegia hungarica</name>
    <dbReference type="NCBI Taxonomy" id="4972"/>
    <lineage>
        <taxon>Eukaryota</taxon>
        <taxon>Fungi</taxon>
        <taxon>Dikarya</taxon>
        <taxon>Basidiomycota</taxon>
        <taxon>Agaricomycotina</taxon>
        <taxon>Tremellomycetes</taxon>
        <taxon>Tremellales</taxon>
        <taxon>Bulleribasidiaceae</taxon>
        <taxon>Dioszegia</taxon>
    </lineage>
</organism>
<feature type="transmembrane region" description="Helical" evidence="10">
    <location>
        <begin position="538"/>
        <end position="561"/>
    </location>
</feature>
<evidence type="ECO:0000313" key="13">
    <source>
        <dbReference type="Proteomes" id="UP001164286"/>
    </source>
</evidence>
<reference evidence="12" key="1">
    <citation type="journal article" date="2022" name="G3 (Bethesda)">
        <title>High quality genome of the basidiomycete yeast Dioszegia hungarica PDD-24b-2 isolated from cloud water.</title>
        <authorList>
            <person name="Jarrige D."/>
            <person name="Haridas S."/>
            <person name="Bleykasten-Grosshans C."/>
            <person name="Joly M."/>
            <person name="Nadalig T."/>
            <person name="Sancelme M."/>
            <person name="Vuilleumier S."/>
            <person name="Grigoriev I.V."/>
            <person name="Amato P."/>
            <person name="Bringel F."/>
        </authorList>
    </citation>
    <scope>NUCLEOTIDE SEQUENCE</scope>
    <source>
        <strain evidence="12">PDD-24b-2</strain>
    </source>
</reference>
<gene>
    <name evidence="12" type="ORF">MKK02DRAFT_37115</name>
</gene>
<feature type="transmembrane region" description="Helical" evidence="10">
    <location>
        <begin position="357"/>
        <end position="388"/>
    </location>
</feature>
<feature type="domain" description="SLC41A/MgtE integral membrane" evidence="11">
    <location>
        <begin position="250"/>
        <end position="416"/>
    </location>
</feature>
<evidence type="ECO:0000256" key="3">
    <source>
        <dbReference type="ARBA" id="ARBA00022448"/>
    </source>
</evidence>
<dbReference type="EMBL" id="JAKWFO010000005">
    <property type="protein sequence ID" value="KAI9636372.1"/>
    <property type="molecule type" value="Genomic_DNA"/>
</dbReference>
<dbReference type="InterPro" id="IPR006667">
    <property type="entry name" value="SLC41_membr_dom"/>
</dbReference>
<keyword evidence="3" id="KW-0813">Transport</keyword>
<dbReference type="SUPFAM" id="SSF161093">
    <property type="entry name" value="MgtE membrane domain-like"/>
    <property type="match status" value="2"/>
</dbReference>
<keyword evidence="7" id="KW-0406">Ion transport</keyword>
<feature type="region of interest" description="Disordered" evidence="9">
    <location>
        <begin position="19"/>
        <end position="77"/>
    </location>
</feature>
<feature type="transmembrane region" description="Helical" evidence="10">
    <location>
        <begin position="567"/>
        <end position="592"/>
    </location>
</feature>
<feature type="region of interest" description="Disordered" evidence="9">
    <location>
        <begin position="176"/>
        <end position="199"/>
    </location>
</feature>
<dbReference type="PANTHER" id="PTHR16228">
    <property type="entry name" value="DIVALENT CATION TRANSPORTER SOLUTE CARRIER FAMILY 41"/>
    <property type="match status" value="1"/>
</dbReference>
<name>A0AA38LT27_9TREE</name>
<feature type="compositionally biased region" description="Basic and acidic residues" evidence="9">
    <location>
        <begin position="31"/>
        <end position="42"/>
    </location>
</feature>
<sequence>MSPILKRDVHEQLRQAKRLAQSITGTSPSYHDGEYDFERGHGDSYASPSTAGPSRPATGIGIGVGAGNTNTKHEGNRRSVEIYTSSSHPRRGIGVRDVEVQDEGGWRGSMVAEEEGDGRAESSEMGRRRVSGEVYAKEDNGWEGSEAGDGEAAAFLPQGTTGTVHTTYPPRTPALPHLVSPGAGPSTSGRPAREEATGPSSALADLRNLLVESTPSLLFSLVGLVFTGELLEHLARWRVFRRVDELFILVPMLGNLKGNLEMCLSARLGTSANIGELDHRRTRRALLIANMTLLGLQALLIASLAGVISFVLGLLTIHRLGDTDMNIPTGPILVDPGLAVGEQEWHEGYTRPGFKQLVMVLATGMGAAGLSSAVLGSFMSSVIVICRWWGIDPDNITPPVASCLGDLLTLFILSLIGSALVGVMDTPIPLLAVILMAMAAGWFTKRVLRDEWVRGVARGGWVPLIGAMCISSGTGMVLDRGVERYRGFALLAISMTGLTGSIGAIHANRLSTSLHTNLHPRALHPRPNRGLAPFHRAITLYLIAFPCEALFLGFVHWAGWIDLSLGWAGWAAFACTTGISLFLSHNLTLFFWSKDLDPDSYTLPIHSALVDFLGQLLLMLAYEICIAQGGDVQVKDIVG</sequence>
<dbReference type="AlphaFoldDB" id="A0AA38LT27"/>
<comment type="similarity">
    <text evidence="2">Belongs to the SLC41A transporter family.</text>
</comment>
<comment type="subcellular location">
    <subcellularLocation>
        <location evidence="1">Membrane</location>
        <topology evidence="1">Multi-pass membrane protein</topology>
    </subcellularLocation>
</comment>
<protein>
    <submittedName>
        <fullName evidence="12">Solute carrier family 41 member 1</fullName>
    </submittedName>
</protein>
<evidence type="ECO:0000256" key="5">
    <source>
        <dbReference type="ARBA" id="ARBA00022842"/>
    </source>
</evidence>
<evidence type="ECO:0000256" key="2">
    <source>
        <dbReference type="ARBA" id="ARBA00009749"/>
    </source>
</evidence>
<keyword evidence="13" id="KW-1185">Reference proteome</keyword>
<evidence type="ECO:0000256" key="8">
    <source>
        <dbReference type="ARBA" id="ARBA00023136"/>
    </source>
</evidence>
<feature type="transmembrane region" description="Helical" evidence="10">
    <location>
        <begin position="484"/>
        <end position="505"/>
    </location>
</feature>
<evidence type="ECO:0000256" key="4">
    <source>
        <dbReference type="ARBA" id="ARBA00022692"/>
    </source>
</evidence>
<dbReference type="GO" id="GO:0005886">
    <property type="term" value="C:plasma membrane"/>
    <property type="evidence" value="ECO:0007669"/>
    <property type="project" value="TreeGrafter"/>
</dbReference>
<feature type="transmembrane region" description="Helical" evidence="10">
    <location>
        <begin position="428"/>
        <end position="448"/>
    </location>
</feature>
<comment type="caution">
    <text evidence="12">The sequence shown here is derived from an EMBL/GenBank/DDBJ whole genome shotgun (WGS) entry which is preliminary data.</text>
</comment>